<reference evidence="1" key="1">
    <citation type="journal article" date="2020" name="Mol. Plant Microbe Interact.">
        <title>Genome Sequence of the Biocontrol Agent Coniothyrium minitans strain Conio (IMI 134523).</title>
        <authorList>
            <person name="Patel D."/>
            <person name="Shittu T.A."/>
            <person name="Baroncelli R."/>
            <person name="Muthumeenakshi S."/>
            <person name="Osborne T.H."/>
            <person name="Janganan T.K."/>
            <person name="Sreenivasaprasad S."/>
        </authorList>
    </citation>
    <scope>NUCLEOTIDE SEQUENCE</scope>
    <source>
        <strain evidence="1">Conio</strain>
    </source>
</reference>
<dbReference type="Proteomes" id="UP000756921">
    <property type="component" value="Unassembled WGS sequence"/>
</dbReference>
<proteinExistence type="predicted"/>
<comment type="caution">
    <text evidence="1">The sequence shown here is derived from an EMBL/GenBank/DDBJ whole genome shotgun (WGS) entry which is preliminary data.</text>
</comment>
<dbReference type="AlphaFoldDB" id="A0A9P6GFY7"/>
<evidence type="ECO:0000313" key="2">
    <source>
        <dbReference type="Proteomes" id="UP000756921"/>
    </source>
</evidence>
<accession>A0A9P6GFY7</accession>
<keyword evidence="2" id="KW-1185">Reference proteome</keyword>
<gene>
    <name evidence="1" type="ORF">PMIN01_06381</name>
</gene>
<name>A0A9P6GFY7_9PLEO</name>
<dbReference type="EMBL" id="WJXW01000006">
    <property type="protein sequence ID" value="KAF9734976.1"/>
    <property type="molecule type" value="Genomic_DNA"/>
</dbReference>
<evidence type="ECO:0000313" key="1">
    <source>
        <dbReference type="EMBL" id="KAF9734976.1"/>
    </source>
</evidence>
<protein>
    <submittedName>
        <fullName evidence="1">Uncharacterized protein</fullName>
    </submittedName>
</protein>
<sequence>MDAPRIIGMEAEVTAVVAEQLVAKLYVFFPKVAPEDVLRWRTVCHKLSDSLSKTTSHVQEALTFSEALQKLWLFFCLLHRHIQEVELANALIWKDLPSLAAYLDDMIDNIFSWDNVVTLKQMACIGR</sequence>
<organism evidence="1 2">
    <name type="scientific">Paraphaeosphaeria minitans</name>
    <dbReference type="NCBI Taxonomy" id="565426"/>
    <lineage>
        <taxon>Eukaryota</taxon>
        <taxon>Fungi</taxon>
        <taxon>Dikarya</taxon>
        <taxon>Ascomycota</taxon>
        <taxon>Pezizomycotina</taxon>
        <taxon>Dothideomycetes</taxon>
        <taxon>Pleosporomycetidae</taxon>
        <taxon>Pleosporales</taxon>
        <taxon>Massarineae</taxon>
        <taxon>Didymosphaeriaceae</taxon>
        <taxon>Paraphaeosphaeria</taxon>
    </lineage>
</organism>